<evidence type="ECO:0000256" key="15">
    <source>
        <dbReference type="ARBA" id="ARBA00074669"/>
    </source>
</evidence>
<feature type="domain" description="POLQ-like helical" evidence="16">
    <location>
        <begin position="134"/>
        <end position="294"/>
    </location>
</feature>
<keyword evidence="12" id="KW-0234">DNA repair</keyword>
<evidence type="ECO:0000256" key="7">
    <source>
        <dbReference type="ARBA" id="ARBA00022741"/>
    </source>
</evidence>
<proteinExistence type="inferred from homology"/>
<keyword evidence="13" id="KW-0539">Nucleus</keyword>
<evidence type="ECO:0000256" key="9">
    <source>
        <dbReference type="ARBA" id="ARBA00022801"/>
    </source>
</evidence>
<dbReference type="Gene3D" id="1.10.3380.20">
    <property type="match status" value="1"/>
</dbReference>
<dbReference type="SUPFAM" id="SSF158702">
    <property type="entry name" value="Sec63 N-terminal domain-like"/>
    <property type="match status" value="1"/>
</dbReference>
<protein>
    <recommendedName>
        <fullName evidence="15">DNA polymerase theta</fullName>
        <ecNumber evidence="4">2.7.7.7</ecNumber>
    </recommendedName>
</protein>
<keyword evidence="18" id="KW-1185">Reference proteome</keyword>
<evidence type="ECO:0000313" key="18">
    <source>
        <dbReference type="Proteomes" id="UP000792457"/>
    </source>
</evidence>
<dbReference type="GO" id="GO:0006261">
    <property type="term" value="P:DNA-templated DNA replication"/>
    <property type="evidence" value="ECO:0007669"/>
    <property type="project" value="InterPro"/>
</dbReference>
<comment type="cofactor">
    <cofactor evidence="1">
        <name>Mg(2+)</name>
        <dbReference type="ChEBI" id="CHEBI:18420"/>
    </cofactor>
</comment>
<dbReference type="OrthoDB" id="2320933at2759"/>
<evidence type="ECO:0000256" key="11">
    <source>
        <dbReference type="ARBA" id="ARBA00022932"/>
    </source>
</evidence>
<organism evidence="17 18">
    <name type="scientific">Ladona fulva</name>
    <name type="common">Scarce chaser dragonfly</name>
    <name type="synonym">Libellula fulva</name>
    <dbReference type="NCBI Taxonomy" id="123851"/>
    <lineage>
        <taxon>Eukaryota</taxon>
        <taxon>Metazoa</taxon>
        <taxon>Ecdysozoa</taxon>
        <taxon>Arthropoda</taxon>
        <taxon>Hexapoda</taxon>
        <taxon>Insecta</taxon>
        <taxon>Pterygota</taxon>
        <taxon>Palaeoptera</taxon>
        <taxon>Odonata</taxon>
        <taxon>Epiprocta</taxon>
        <taxon>Anisoptera</taxon>
        <taxon>Libelluloidea</taxon>
        <taxon>Libellulidae</taxon>
        <taxon>Ladona</taxon>
    </lineage>
</organism>
<dbReference type="PANTHER" id="PTHR10133:SF62">
    <property type="entry name" value="DNA POLYMERASE THETA"/>
    <property type="match status" value="1"/>
</dbReference>
<sequence length="388" mass="44378">MWPNCTLQVIASGVASSPKDIESYAGFTLLTAAIKEEMSELVPKLHFVEWTLLDDSVCSEVSEFAYIKFNRLKKKLEKLCADQLPTRYKNERKFKNAVESKEEVSHFRLIENDGEVKYTATALGEACLAASLPPDQALSLFEELQRARRCFVLEDELHIVTPFSVADQWGNNLDWLRMLNMWQLLSPSMQRVGELVGVEERFMVRAMRGSLNIKAPKQMEKMAIHRRFYTALALQELANEVPLSDVAQKYGCSRGMLQNLQQSAATFAGMVTQFCQRLRWTGLELLASQFQDRLQFGIRRELCDLMRLPMMDGQCARALFDAGIETLAMLAVDASPETIEDALRSYIPFQRKDFNLLLMDRILVMDFRYPGSLLYILLKTCNEDHVGR</sequence>
<keyword evidence="7" id="KW-0547">Nucleotide-binding</keyword>
<comment type="caution">
    <text evidence="17">The sequence shown here is derived from an EMBL/GenBank/DDBJ whole genome shotgun (WGS) entry which is preliminary data.</text>
</comment>
<dbReference type="EC" id="2.7.7.7" evidence="4"/>
<reference evidence="17" key="2">
    <citation type="submission" date="2017-10" db="EMBL/GenBank/DDBJ databases">
        <title>Ladona fulva Genome sequencing and assembly.</title>
        <authorList>
            <person name="Murali S."/>
            <person name="Richards S."/>
            <person name="Bandaranaike D."/>
            <person name="Bellair M."/>
            <person name="Blankenburg K."/>
            <person name="Chao H."/>
            <person name="Dinh H."/>
            <person name="Doddapaneni H."/>
            <person name="Dugan-Rocha S."/>
            <person name="Elkadiri S."/>
            <person name="Gnanaolivu R."/>
            <person name="Hernandez B."/>
            <person name="Skinner E."/>
            <person name="Javaid M."/>
            <person name="Lee S."/>
            <person name="Li M."/>
            <person name="Ming W."/>
            <person name="Munidasa M."/>
            <person name="Muniz J."/>
            <person name="Nguyen L."/>
            <person name="Hughes D."/>
            <person name="Osuji N."/>
            <person name="Pu L.-L."/>
            <person name="Puazo M."/>
            <person name="Qu C."/>
            <person name="Quiroz J."/>
            <person name="Raj R."/>
            <person name="Weissenberger G."/>
            <person name="Xin Y."/>
            <person name="Zou X."/>
            <person name="Han Y."/>
            <person name="Worley K."/>
            <person name="Muzny D."/>
            <person name="Gibbs R."/>
        </authorList>
    </citation>
    <scope>NUCLEOTIDE SEQUENCE</scope>
    <source>
        <strain evidence="17">Sampled in the wild</strain>
    </source>
</reference>
<evidence type="ECO:0000256" key="13">
    <source>
        <dbReference type="ARBA" id="ARBA00023242"/>
    </source>
</evidence>
<evidence type="ECO:0000313" key="17">
    <source>
        <dbReference type="EMBL" id="KAG8228530.1"/>
    </source>
</evidence>
<dbReference type="Proteomes" id="UP000792457">
    <property type="component" value="Unassembled WGS sequence"/>
</dbReference>
<comment type="subcellular location">
    <subcellularLocation>
        <location evidence="2">Nucleus</location>
    </subcellularLocation>
</comment>
<comment type="catalytic activity">
    <reaction evidence="14">
        <text>DNA(n) + a 2'-deoxyribonucleoside 5'-triphosphate = DNA(n+1) + diphosphate</text>
        <dbReference type="Rhea" id="RHEA:22508"/>
        <dbReference type="Rhea" id="RHEA-COMP:17339"/>
        <dbReference type="Rhea" id="RHEA-COMP:17340"/>
        <dbReference type="ChEBI" id="CHEBI:33019"/>
        <dbReference type="ChEBI" id="CHEBI:61560"/>
        <dbReference type="ChEBI" id="CHEBI:173112"/>
        <dbReference type="EC" id="2.7.7.7"/>
    </reaction>
</comment>
<dbReference type="GO" id="GO:0005524">
    <property type="term" value="F:ATP binding"/>
    <property type="evidence" value="ECO:0007669"/>
    <property type="project" value="UniProtKB-KW"/>
</dbReference>
<evidence type="ECO:0000256" key="10">
    <source>
        <dbReference type="ARBA" id="ARBA00022840"/>
    </source>
</evidence>
<accession>A0A8K0NXX6</accession>
<evidence type="ECO:0000256" key="2">
    <source>
        <dbReference type="ARBA" id="ARBA00004123"/>
    </source>
</evidence>
<evidence type="ECO:0000256" key="12">
    <source>
        <dbReference type="ARBA" id="ARBA00023204"/>
    </source>
</evidence>
<keyword evidence="8" id="KW-0227">DNA damage</keyword>
<dbReference type="GO" id="GO:0005634">
    <property type="term" value="C:nucleus"/>
    <property type="evidence" value="ECO:0007669"/>
    <property type="project" value="UniProtKB-SubCell"/>
</dbReference>
<dbReference type="InterPro" id="IPR002298">
    <property type="entry name" value="DNA_polymerase_A"/>
</dbReference>
<evidence type="ECO:0000259" key="16">
    <source>
        <dbReference type="Pfam" id="PF21099"/>
    </source>
</evidence>
<dbReference type="EMBL" id="KZ308376">
    <property type="protein sequence ID" value="KAG8228530.1"/>
    <property type="molecule type" value="Genomic_DNA"/>
</dbReference>
<evidence type="ECO:0000256" key="14">
    <source>
        <dbReference type="ARBA" id="ARBA00049244"/>
    </source>
</evidence>
<dbReference type="Pfam" id="PF21099">
    <property type="entry name" value="POLQ_helical"/>
    <property type="match status" value="1"/>
</dbReference>
<gene>
    <name evidence="17" type="ORF">J437_LFUL008987</name>
</gene>
<keyword evidence="9" id="KW-0378">Hydrolase</keyword>
<dbReference type="GO" id="GO:0016787">
    <property type="term" value="F:hydrolase activity"/>
    <property type="evidence" value="ECO:0007669"/>
    <property type="project" value="UniProtKB-KW"/>
</dbReference>
<dbReference type="InterPro" id="IPR048960">
    <property type="entry name" value="POLQ-like_helical"/>
</dbReference>
<keyword evidence="5" id="KW-0808">Transferase</keyword>
<dbReference type="FunFam" id="1.10.3380.20:FF:000001">
    <property type="entry name" value="DNA polymerase theta"/>
    <property type="match status" value="1"/>
</dbReference>
<keyword evidence="11" id="KW-0239">DNA-directed DNA polymerase</keyword>
<evidence type="ECO:0000256" key="8">
    <source>
        <dbReference type="ARBA" id="ARBA00022763"/>
    </source>
</evidence>
<evidence type="ECO:0000256" key="5">
    <source>
        <dbReference type="ARBA" id="ARBA00022679"/>
    </source>
</evidence>
<evidence type="ECO:0000256" key="3">
    <source>
        <dbReference type="ARBA" id="ARBA00007705"/>
    </source>
</evidence>
<dbReference type="AlphaFoldDB" id="A0A8K0NXX6"/>
<evidence type="ECO:0000256" key="6">
    <source>
        <dbReference type="ARBA" id="ARBA00022695"/>
    </source>
</evidence>
<dbReference type="GO" id="GO:0097681">
    <property type="term" value="P:double-strand break repair via alternative nonhomologous end joining"/>
    <property type="evidence" value="ECO:0007669"/>
    <property type="project" value="TreeGrafter"/>
</dbReference>
<evidence type="ECO:0000256" key="4">
    <source>
        <dbReference type="ARBA" id="ARBA00012417"/>
    </source>
</evidence>
<keyword evidence="6" id="KW-0548">Nucleotidyltransferase</keyword>
<evidence type="ECO:0000256" key="1">
    <source>
        <dbReference type="ARBA" id="ARBA00001946"/>
    </source>
</evidence>
<dbReference type="GO" id="GO:0003887">
    <property type="term" value="F:DNA-directed DNA polymerase activity"/>
    <property type="evidence" value="ECO:0007669"/>
    <property type="project" value="UniProtKB-KW"/>
</dbReference>
<dbReference type="PANTHER" id="PTHR10133">
    <property type="entry name" value="DNA POLYMERASE I"/>
    <property type="match status" value="1"/>
</dbReference>
<comment type="similarity">
    <text evidence="3">Belongs to the DNA polymerase type-A family.</text>
</comment>
<keyword evidence="10" id="KW-0067">ATP-binding</keyword>
<name>A0A8K0NXX6_LADFU</name>
<reference evidence="17" key="1">
    <citation type="submission" date="2013-04" db="EMBL/GenBank/DDBJ databases">
        <authorList>
            <person name="Qu J."/>
            <person name="Murali S.C."/>
            <person name="Bandaranaike D."/>
            <person name="Bellair M."/>
            <person name="Blankenburg K."/>
            <person name="Chao H."/>
            <person name="Dinh H."/>
            <person name="Doddapaneni H."/>
            <person name="Downs B."/>
            <person name="Dugan-Rocha S."/>
            <person name="Elkadiri S."/>
            <person name="Gnanaolivu R.D."/>
            <person name="Hernandez B."/>
            <person name="Javaid M."/>
            <person name="Jayaseelan J.C."/>
            <person name="Lee S."/>
            <person name="Li M."/>
            <person name="Ming W."/>
            <person name="Munidasa M."/>
            <person name="Muniz J."/>
            <person name="Nguyen L."/>
            <person name="Ongeri F."/>
            <person name="Osuji N."/>
            <person name="Pu L.-L."/>
            <person name="Puazo M."/>
            <person name="Qu C."/>
            <person name="Quiroz J."/>
            <person name="Raj R."/>
            <person name="Weissenberger G."/>
            <person name="Xin Y."/>
            <person name="Zou X."/>
            <person name="Han Y."/>
            <person name="Richards S."/>
            <person name="Worley K."/>
            <person name="Muzny D."/>
            <person name="Gibbs R."/>
        </authorList>
    </citation>
    <scope>NUCLEOTIDE SEQUENCE</scope>
    <source>
        <strain evidence="17">Sampled in the wild</strain>
    </source>
</reference>